<keyword evidence="11 13" id="KW-0694">RNA-binding</keyword>
<protein>
    <recommendedName>
        <fullName evidence="13">Energy-dependent translational throttle protein EttA</fullName>
        <ecNumber evidence="13">3.6.1.-</ecNumber>
    </recommendedName>
    <alternativeName>
        <fullName evidence="13">Translational regulatory factor EttA</fullName>
    </alternativeName>
</protein>
<dbReference type="CDD" id="cd03221">
    <property type="entry name" value="ABCF_EF-3"/>
    <property type="match status" value="2"/>
</dbReference>
<dbReference type="EC" id="3.6.1.-" evidence="13"/>
<evidence type="ECO:0000256" key="10">
    <source>
        <dbReference type="ARBA" id="ARBA00022845"/>
    </source>
</evidence>
<reference evidence="15 16" key="1">
    <citation type="submission" date="2015-05" db="EMBL/GenBank/DDBJ databases">
        <title>Draft genome sequence of Lampropedia sp. CT6, isolated from the microbial mat of a hot water spring, located at Manikaran, India.</title>
        <authorList>
            <person name="Tripathi C."/>
            <person name="Rani P."/>
            <person name="Mahato N.K."/>
            <person name="Lal R."/>
        </authorList>
    </citation>
    <scope>NUCLEOTIDE SEQUENCE [LARGE SCALE GENOMIC DNA]</scope>
    <source>
        <strain evidence="15 16">CT6</strain>
    </source>
</reference>
<evidence type="ECO:0000256" key="1">
    <source>
        <dbReference type="ARBA" id="ARBA00005868"/>
    </source>
</evidence>
<dbReference type="OrthoDB" id="9762051at2"/>
<comment type="subunit">
    <text evidence="13">Monomer. Probably contacts ribosomal proteins L1, L5, L33 and S7, the 16S and 23S rRNA and the P-site containing tRNA(fMet).</text>
</comment>
<feature type="region of interest" description="Arm" evidence="13">
    <location>
        <begin position="95"/>
        <end position="139"/>
    </location>
</feature>
<dbReference type="GO" id="GO:0045900">
    <property type="term" value="P:negative regulation of translational elongation"/>
    <property type="evidence" value="ECO:0007669"/>
    <property type="project" value="UniProtKB-UniRule"/>
</dbReference>
<dbReference type="InterPro" id="IPR032781">
    <property type="entry name" value="ABC_tran_Xtn"/>
</dbReference>
<dbReference type="SMART" id="SM00382">
    <property type="entry name" value="AAA"/>
    <property type="match status" value="2"/>
</dbReference>
<dbReference type="InterPro" id="IPR003593">
    <property type="entry name" value="AAA+_ATPase"/>
</dbReference>
<keyword evidence="10 13" id="KW-0810">Translation regulation</keyword>
<comment type="subcellular location">
    <subcellularLocation>
        <location evidence="13">Cytoplasm</location>
    </subcellularLocation>
    <text evidence="13">Associates with ribosomes and polysomes.</text>
</comment>
<dbReference type="FunFam" id="3.40.50.300:FF:000183">
    <property type="entry name" value="ABC transporter ATP-binding protein yjjK"/>
    <property type="match status" value="1"/>
</dbReference>
<dbReference type="PROSITE" id="PS00211">
    <property type="entry name" value="ABC_TRANSPORTER_1"/>
    <property type="match status" value="1"/>
</dbReference>
<evidence type="ECO:0000259" key="14">
    <source>
        <dbReference type="PROSITE" id="PS50893"/>
    </source>
</evidence>
<gene>
    <name evidence="13" type="primary">ettA</name>
    <name evidence="15" type="ORF">AAV94_02505</name>
</gene>
<feature type="binding site" evidence="13">
    <location>
        <begin position="355"/>
        <end position="362"/>
    </location>
    <ligand>
        <name>ATP</name>
        <dbReference type="ChEBI" id="CHEBI:30616"/>
        <label>2</label>
    </ligand>
</feature>
<keyword evidence="2" id="KW-0472">Membrane</keyword>
<dbReference type="PROSITE" id="PS50893">
    <property type="entry name" value="ABC_TRANSPORTER_2"/>
    <property type="match status" value="2"/>
</dbReference>
<dbReference type="EMBL" id="LBNQ01000012">
    <property type="protein sequence ID" value="KKW68831.1"/>
    <property type="molecule type" value="Genomic_DNA"/>
</dbReference>
<keyword evidence="8 13" id="KW-0378">Hydrolase</keyword>
<comment type="domain">
    <text evidence="13">The P-site tRNA interaction motif (PtIM domain) probably interacts with the P-site tRNA(fMet) as well as the 23S rRNA.</text>
</comment>
<name>A0A0U1Q247_9BURK</name>
<feature type="domain" description="ABC transporter" evidence="14">
    <location>
        <begin position="323"/>
        <end position="549"/>
    </location>
</feature>
<organism evidence="15 16">
    <name type="scientific">Lampropedia cohaerens</name>
    <dbReference type="NCBI Taxonomy" id="1610491"/>
    <lineage>
        <taxon>Bacteria</taxon>
        <taxon>Pseudomonadati</taxon>
        <taxon>Pseudomonadota</taxon>
        <taxon>Betaproteobacteria</taxon>
        <taxon>Burkholderiales</taxon>
        <taxon>Comamonadaceae</taxon>
        <taxon>Lampropedia</taxon>
    </lineage>
</organism>
<keyword evidence="3 13" id="KW-0963">Cytoplasm</keyword>
<evidence type="ECO:0000313" key="15">
    <source>
        <dbReference type="EMBL" id="KKW68831.1"/>
    </source>
</evidence>
<comment type="domain">
    <text evidence="13">The arm domain is inserted in the first ABC transporter domain. Probably contacts ribosomal protein L1.</text>
</comment>
<comment type="caution">
    <text evidence="13">Lacks conserved residue(s) required for the propagation of feature annotation.</text>
</comment>
<dbReference type="GO" id="GO:0043022">
    <property type="term" value="F:ribosome binding"/>
    <property type="evidence" value="ECO:0007669"/>
    <property type="project" value="UniProtKB-UniRule"/>
</dbReference>
<dbReference type="Pfam" id="PF12848">
    <property type="entry name" value="ABC_tran_Xtn"/>
    <property type="match status" value="1"/>
</dbReference>
<evidence type="ECO:0000256" key="6">
    <source>
        <dbReference type="ARBA" id="ARBA00022737"/>
    </source>
</evidence>
<proteinExistence type="inferred from homology"/>
<evidence type="ECO:0000256" key="13">
    <source>
        <dbReference type="HAMAP-Rule" id="MF_00847"/>
    </source>
</evidence>
<feature type="region of interest" description="PtIM" evidence="13">
    <location>
        <begin position="241"/>
        <end position="321"/>
    </location>
</feature>
<keyword evidence="2" id="KW-1003">Cell membrane</keyword>
<dbReference type="SUPFAM" id="SSF52540">
    <property type="entry name" value="P-loop containing nucleoside triphosphate hydrolases"/>
    <property type="match status" value="2"/>
</dbReference>
<dbReference type="NCBIfam" id="NF008775">
    <property type="entry name" value="PRK11819.1"/>
    <property type="match status" value="1"/>
</dbReference>
<dbReference type="STRING" id="1610491.AAV94_02505"/>
<evidence type="ECO:0000256" key="11">
    <source>
        <dbReference type="ARBA" id="ARBA00022884"/>
    </source>
</evidence>
<keyword evidence="9 13" id="KW-0067">ATP-binding</keyword>
<keyword evidence="4 13" id="KW-0820">tRNA-binding</keyword>
<dbReference type="GO" id="GO:0005524">
    <property type="term" value="F:ATP binding"/>
    <property type="evidence" value="ECO:0007669"/>
    <property type="project" value="UniProtKB-UniRule"/>
</dbReference>
<evidence type="ECO:0000256" key="5">
    <source>
        <dbReference type="ARBA" id="ARBA00022730"/>
    </source>
</evidence>
<dbReference type="HAMAP" id="MF_00847">
    <property type="entry name" value="EttA"/>
    <property type="match status" value="1"/>
</dbReference>
<evidence type="ECO:0000313" key="16">
    <source>
        <dbReference type="Proteomes" id="UP000050580"/>
    </source>
</evidence>
<evidence type="ECO:0000256" key="4">
    <source>
        <dbReference type="ARBA" id="ARBA00022555"/>
    </source>
</evidence>
<dbReference type="NCBIfam" id="TIGR03719">
    <property type="entry name" value="ABC_ABC_ChvD"/>
    <property type="match status" value="1"/>
</dbReference>
<evidence type="ECO:0000256" key="9">
    <source>
        <dbReference type="ARBA" id="ARBA00022840"/>
    </source>
</evidence>
<dbReference type="InterPro" id="IPR022374">
    <property type="entry name" value="EttA"/>
</dbReference>
<keyword evidence="6 13" id="KW-0677">Repeat</keyword>
<evidence type="ECO:0000256" key="2">
    <source>
        <dbReference type="ARBA" id="ARBA00022475"/>
    </source>
</evidence>
<dbReference type="AlphaFoldDB" id="A0A0U1Q247"/>
<comment type="catalytic activity">
    <reaction evidence="13">
        <text>ATP + H2O = ADP + phosphate + H(+)</text>
        <dbReference type="Rhea" id="RHEA:13065"/>
        <dbReference type="ChEBI" id="CHEBI:15377"/>
        <dbReference type="ChEBI" id="CHEBI:15378"/>
        <dbReference type="ChEBI" id="CHEBI:30616"/>
        <dbReference type="ChEBI" id="CHEBI:43474"/>
        <dbReference type="ChEBI" id="CHEBI:456216"/>
    </reaction>
</comment>
<keyword evidence="16" id="KW-1185">Reference proteome</keyword>
<dbReference type="GO" id="GO:0000049">
    <property type="term" value="F:tRNA binding"/>
    <property type="evidence" value="ECO:0007669"/>
    <property type="project" value="UniProtKB-UniRule"/>
</dbReference>
<dbReference type="Gene3D" id="3.40.50.300">
    <property type="entry name" value="P-loop containing nucleotide triphosphate hydrolases"/>
    <property type="match status" value="2"/>
</dbReference>
<comment type="function">
    <text evidence="13">A translation factor that gates the progression of the 70S ribosomal initiation complex (IC, containing tRNA(fMet) in the P-site) into the translation elongation cycle by using a mechanism sensitive to the ATP/ADP ratio. Binds to the 70S ribosome E-site where it modulates the state of the translating ribosome during subunit translocation. ATP hydrolysis probably frees it from the ribosome, which can enter the elongation phase.</text>
</comment>
<keyword evidence="12 13" id="KW-0648">Protein biosynthesis</keyword>
<dbReference type="InterPro" id="IPR003439">
    <property type="entry name" value="ABC_transporter-like_ATP-bd"/>
</dbReference>
<dbReference type="InterPro" id="IPR027417">
    <property type="entry name" value="P-loop_NTPase"/>
</dbReference>
<dbReference type="PANTHER" id="PTHR43858">
    <property type="entry name" value="ENERGY-DEPENDENT TRANSLATIONAL THROTTLE PROTEIN ETTA"/>
    <property type="match status" value="1"/>
</dbReference>
<evidence type="ECO:0000256" key="7">
    <source>
        <dbReference type="ARBA" id="ARBA00022741"/>
    </source>
</evidence>
<evidence type="ECO:0000256" key="12">
    <source>
        <dbReference type="ARBA" id="ARBA00022917"/>
    </source>
</evidence>
<dbReference type="Proteomes" id="UP000050580">
    <property type="component" value="Unassembled WGS sequence"/>
</dbReference>
<dbReference type="FunFam" id="3.40.50.300:FF:000011">
    <property type="entry name" value="Putative ABC transporter ATP-binding component"/>
    <property type="match status" value="1"/>
</dbReference>
<dbReference type="PATRIC" id="fig|1610491.3.peg.523"/>
<sequence length="553" mass="61591">MAQYVYSMNRVSKTVPPKRQILKDISLSFFPGAKIGVLGLNGSGKSSLLKIMAGIDKEIEGEAIAMPGLKIGYLPQEPELNPEHTVRESVEEAMGEVFAAREALDKVYAAYAEPDADFDALAAEQARLEAIIATAGTDSEHQLEIAADALRLPPWDAKIGNLSGGEKRRVALCRLLLSKPDMLLLDEPTNHLDAESVDWLEQFLQRYPGTVVAITHDRYFLDNAAEWILELDRGHGIPYKGNYSEWLLQKQARLEAEQKGEEARAKALKKELDWVRQNAKGRQAKSKARIARFEELSDYEYQRRNETQEIFIPVAERLGTQVIEFKNVSKSFNDRLLIDNLSFNVPAGAIVGIIGPNGAGKSTLFKLIAGREQPDSGEVVIGSTVKLAYVDQSRDTLDNDKTVWEDISGGLDIITVGKFQMASRAYAGRFNFNGSDQQKKVGNLSGGERGRLHLAKTLLQGGNVLLLDEPSNDLDVETLRALEDALLEYAGTVLVISHDRWFLDRIATHILAAEGDSQWVFFDGNYQEYEADKRKRLGEEAAQPKRMRFKALK</sequence>
<dbReference type="Pfam" id="PF00005">
    <property type="entry name" value="ABC_tran"/>
    <property type="match status" value="2"/>
</dbReference>
<keyword evidence="7 13" id="KW-0547">Nucleotide-binding</keyword>
<dbReference type="GO" id="GO:0006412">
    <property type="term" value="P:translation"/>
    <property type="evidence" value="ECO:0007669"/>
    <property type="project" value="UniProtKB-KW"/>
</dbReference>
<evidence type="ECO:0000256" key="3">
    <source>
        <dbReference type="ARBA" id="ARBA00022490"/>
    </source>
</evidence>
<keyword evidence="5 13" id="KW-0699">rRNA-binding</keyword>
<feature type="domain" description="ABC transporter" evidence="14">
    <location>
        <begin position="6"/>
        <end position="258"/>
    </location>
</feature>
<dbReference type="PANTHER" id="PTHR43858:SF1">
    <property type="entry name" value="ABC TRANSPORTER-RELATED PROTEIN"/>
    <property type="match status" value="1"/>
</dbReference>
<dbReference type="GO" id="GO:0016887">
    <property type="term" value="F:ATP hydrolysis activity"/>
    <property type="evidence" value="ECO:0007669"/>
    <property type="project" value="UniProtKB-UniRule"/>
</dbReference>
<dbReference type="GO" id="GO:0005737">
    <property type="term" value="C:cytoplasm"/>
    <property type="evidence" value="ECO:0007669"/>
    <property type="project" value="UniProtKB-SubCell"/>
</dbReference>
<dbReference type="GO" id="GO:0019843">
    <property type="term" value="F:rRNA binding"/>
    <property type="evidence" value="ECO:0007669"/>
    <property type="project" value="UniProtKB-UniRule"/>
</dbReference>
<accession>A0A0U1Q247</accession>
<dbReference type="RefSeq" id="WP_046740758.1">
    <property type="nucleotide sequence ID" value="NZ_LBNQ01000012.1"/>
</dbReference>
<comment type="similarity">
    <text evidence="1 13">Belongs to the ABC transporter superfamily. ABCF family. Translational throttle EttA subfamily.</text>
</comment>
<evidence type="ECO:0000256" key="8">
    <source>
        <dbReference type="ARBA" id="ARBA00022801"/>
    </source>
</evidence>
<comment type="caution">
    <text evidence="15">The sequence shown here is derived from an EMBL/GenBank/DDBJ whole genome shotgun (WGS) entry which is preliminary data.</text>
</comment>
<dbReference type="InterPro" id="IPR017871">
    <property type="entry name" value="ABC_transporter-like_CS"/>
</dbReference>